<evidence type="ECO:0000256" key="4">
    <source>
        <dbReference type="SAM" id="SignalP"/>
    </source>
</evidence>
<name>A0A1D1Y1C8_9ARAE</name>
<dbReference type="Pfam" id="PF08263">
    <property type="entry name" value="LRRNT_2"/>
    <property type="match status" value="1"/>
</dbReference>
<accession>A0A1D1Y1C8</accession>
<dbReference type="SUPFAM" id="SSF52058">
    <property type="entry name" value="L domain-like"/>
    <property type="match status" value="1"/>
</dbReference>
<dbReference type="InterPro" id="IPR032675">
    <property type="entry name" value="LRR_dom_sf"/>
</dbReference>
<evidence type="ECO:0000259" key="5">
    <source>
        <dbReference type="Pfam" id="PF08263"/>
    </source>
</evidence>
<keyword evidence="6" id="KW-0675">Receptor</keyword>
<keyword evidence="1" id="KW-0433">Leucine-rich repeat</keyword>
<protein>
    <submittedName>
        <fullName evidence="6">Leucine-rich repeat receptor-like protein CLAVATA2</fullName>
    </submittedName>
</protein>
<dbReference type="PANTHER" id="PTHR48060:SF21">
    <property type="entry name" value="L DOMAIN-LIKE PROTEIN"/>
    <property type="match status" value="1"/>
</dbReference>
<dbReference type="InterPro" id="IPR013210">
    <property type="entry name" value="LRR_N_plant-typ"/>
</dbReference>
<dbReference type="Gene3D" id="3.80.10.10">
    <property type="entry name" value="Ribonuclease Inhibitor"/>
    <property type="match status" value="1"/>
</dbReference>
<evidence type="ECO:0000313" key="6">
    <source>
        <dbReference type="EMBL" id="JAT48456.1"/>
    </source>
</evidence>
<feature type="chain" id="PRO_5008899861" evidence="4">
    <location>
        <begin position="24"/>
        <end position="114"/>
    </location>
</feature>
<feature type="signal peptide" evidence="4">
    <location>
        <begin position="1"/>
        <end position="23"/>
    </location>
</feature>
<feature type="non-terminal residue" evidence="6">
    <location>
        <position position="114"/>
    </location>
</feature>
<evidence type="ECO:0000256" key="2">
    <source>
        <dbReference type="ARBA" id="ARBA00022729"/>
    </source>
</evidence>
<feature type="domain" description="Leucine-rich repeat-containing N-terminal plant-type" evidence="5">
    <location>
        <begin position="31"/>
        <end position="70"/>
    </location>
</feature>
<gene>
    <name evidence="6" type="primary">CLV2_3</name>
    <name evidence="6" type="ORF">g.14807</name>
</gene>
<evidence type="ECO:0000256" key="1">
    <source>
        <dbReference type="ARBA" id="ARBA00022614"/>
    </source>
</evidence>
<dbReference type="InterPro" id="IPR053211">
    <property type="entry name" value="DNA_repair-toleration"/>
</dbReference>
<proteinExistence type="predicted"/>
<keyword evidence="3" id="KW-0677">Repeat</keyword>
<sequence length="114" mass="11804">MARRGIPPPLVLRLLLVAGLVAASSGYEADPGDRGALLKLRSRLADPRGSLASWVDAAAVCSNWTGVACDNRTGRVVRVELPGLNLSGPIHPGFCRLPLLDALVLSGNALSGPV</sequence>
<organism evidence="6">
    <name type="scientific">Anthurium amnicola</name>
    <dbReference type="NCBI Taxonomy" id="1678845"/>
    <lineage>
        <taxon>Eukaryota</taxon>
        <taxon>Viridiplantae</taxon>
        <taxon>Streptophyta</taxon>
        <taxon>Embryophyta</taxon>
        <taxon>Tracheophyta</taxon>
        <taxon>Spermatophyta</taxon>
        <taxon>Magnoliopsida</taxon>
        <taxon>Liliopsida</taxon>
        <taxon>Araceae</taxon>
        <taxon>Pothoideae</taxon>
        <taxon>Potheae</taxon>
        <taxon>Anthurium</taxon>
    </lineage>
</organism>
<keyword evidence="2 4" id="KW-0732">Signal</keyword>
<dbReference type="EMBL" id="GDJX01019480">
    <property type="protein sequence ID" value="JAT48456.1"/>
    <property type="molecule type" value="Transcribed_RNA"/>
</dbReference>
<evidence type="ECO:0000256" key="3">
    <source>
        <dbReference type="ARBA" id="ARBA00022737"/>
    </source>
</evidence>
<reference evidence="6" key="1">
    <citation type="submission" date="2015-07" db="EMBL/GenBank/DDBJ databases">
        <title>Transcriptome Assembly of Anthurium amnicola.</title>
        <authorList>
            <person name="Suzuki J."/>
        </authorList>
    </citation>
    <scope>NUCLEOTIDE SEQUENCE</scope>
</reference>
<dbReference type="PANTHER" id="PTHR48060">
    <property type="entry name" value="DNA DAMAGE-REPAIR/TOLERATION PROTEIN DRT100"/>
    <property type="match status" value="1"/>
</dbReference>
<dbReference type="AlphaFoldDB" id="A0A1D1Y1C8"/>